<dbReference type="EMBL" id="JABRWJ010000024">
    <property type="protein sequence ID" value="NRF72393.1"/>
    <property type="molecule type" value="Genomic_DNA"/>
</dbReference>
<dbReference type="RefSeq" id="WP_173135533.1">
    <property type="nucleotide sequence ID" value="NZ_JABRWJ010000024.1"/>
</dbReference>
<keyword evidence="4" id="KW-1185">Reference proteome</keyword>
<name>A0ABX2EUR1_9BURK</name>
<dbReference type="PANTHER" id="PTHR11941:SF133">
    <property type="entry name" value="1,2-EPOXYPHENYLACETYL-COA ISOMERASE"/>
    <property type="match status" value="1"/>
</dbReference>
<sequence length="256" mass="27150">MSIGFTIDGAVGIVTLDRPDKKNAMLLAMRDRLAELCEEINDRPELRAVVLTGAGTDFCAGADIGEMGMGGLNGSFLRARHMHKAIRALARVQKPVIAATRGVAVGMGLSMALAADVIVASETTRFSQIQRKIALPPDAGGAWFLVRRLGVTQAKDLAFSARMVGADEALALGLVNKVVPDAALMDQALALAHEYAAAPTIALGLAKRMFDVAATLTLDQFMDLEGSMLPLAVQADDFKEGTQAFKDKRAARFTGH</sequence>
<evidence type="ECO:0000256" key="2">
    <source>
        <dbReference type="ARBA" id="ARBA00023239"/>
    </source>
</evidence>
<proteinExistence type="inferred from homology"/>
<dbReference type="InterPro" id="IPR014748">
    <property type="entry name" value="Enoyl-CoA_hydra_C"/>
</dbReference>
<evidence type="ECO:0000313" key="4">
    <source>
        <dbReference type="Proteomes" id="UP000737171"/>
    </source>
</evidence>
<organism evidence="3 4">
    <name type="scientific">Pseudaquabacterium terrae</name>
    <dbReference type="NCBI Taxonomy" id="2732868"/>
    <lineage>
        <taxon>Bacteria</taxon>
        <taxon>Pseudomonadati</taxon>
        <taxon>Pseudomonadota</taxon>
        <taxon>Betaproteobacteria</taxon>
        <taxon>Burkholderiales</taxon>
        <taxon>Sphaerotilaceae</taxon>
        <taxon>Pseudaquabacterium</taxon>
    </lineage>
</organism>
<dbReference type="Gene3D" id="1.10.12.10">
    <property type="entry name" value="Lyase 2-enoyl-coa Hydratase, Chain A, domain 2"/>
    <property type="match status" value="1"/>
</dbReference>
<dbReference type="SUPFAM" id="SSF52096">
    <property type="entry name" value="ClpP/crotonase"/>
    <property type="match status" value="1"/>
</dbReference>
<reference evidence="3 4" key="1">
    <citation type="submission" date="2020-05" db="EMBL/GenBank/DDBJ databases">
        <title>Aquincola sp. isolate from soil.</title>
        <authorList>
            <person name="Han J."/>
            <person name="Kim D.-U."/>
        </authorList>
    </citation>
    <scope>NUCLEOTIDE SEQUENCE [LARGE SCALE GENOMIC DNA]</scope>
    <source>
        <strain evidence="3 4">S2</strain>
    </source>
</reference>
<accession>A0ABX2EUR1</accession>
<protein>
    <submittedName>
        <fullName evidence="3">Enoyl-CoA hydratase/isomerase family protein</fullName>
    </submittedName>
</protein>
<gene>
    <name evidence="3" type="ORF">HLB44_35995</name>
</gene>
<comment type="similarity">
    <text evidence="1">Belongs to the enoyl-CoA hydratase/isomerase family.</text>
</comment>
<dbReference type="InterPro" id="IPR029045">
    <property type="entry name" value="ClpP/crotonase-like_dom_sf"/>
</dbReference>
<dbReference type="InterPro" id="IPR001753">
    <property type="entry name" value="Enoyl-CoA_hydra/iso"/>
</dbReference>
<dbReference type="CDD" id="cd06558">
    <property type="entry name" value="crotonase-like"/>
    <property type="match status" value="1"/>
</dbReference>
<keyword evidence="2" id="KW-0456">Lyase</keyword>
<dbReference type="Proteomes" id="UP000737171">
    <property type="component" value="Unassembled WGS sequence"/>
</dbReference>
<evidence type="ECO:0000256" key="1">
    <source>
        <dbReference type="ARBA" id="ARBA00005254"/>
    </source>
</evidence>
<comment type="caution">
    <text evidence="3">The sequence shown here is derived from an EMBL/GenBank/DDBJ whole genome shotgun (WGS) entry which is preliminary data.</text>
</comment>
<dbReference type="Pfam" id="PF00378">
    <property type="entry name" value="ECH_1"/>
    <property type="match status" value="1"/>
</dbReference>
<dbReference type="PANTHER" id="PTHR11941">
    <property type="entry name" value="ENOYL-COA HYDRATASE-RELATED"/>
    <property type="match status" value="1"/>
</dbReference>
<dbReference type="Gene3D" id="3.90.226.10">
    <property type="entry name" value="2-enoyl-CoA Hydratase, Chain A, domain 1"/>
    <property type="match status" value="1"/>
</dbReference>
<evidence type="ECO:0000313" key="3">
    <source>
        <dbReference type="EMBL" id="NRF72393.1"/>
    </source>
</evidence>